<organism evidence="1 2">
    <name type="scientific">Paludisphaera mucosa</name>
    <dbReference type="NCBI Taxonomy" id="3030827"/>
    <lineage>
        <taxon>Bacteria</taxon>
        <taxon>Pseudomonadati</taxon>
        <taxon>Planctomycetota</taxon>
        <taxon>Planctomycetia</taxon>
        <taxon>Isosphaerales</taxon>
        <taxon>Isosphaeraceae</taxon>
        <taxon>Paludisphaera</taxon>
    </lineage>
</organism>
<sequence>MRKIAIASKPDAKYRRVMIHDPEDGRGVFVFLFTSLDDGPCQADHWYRDLAEAEQGAADGLGAGADDWQPISDPQPGCQHDWVAPVRVAQDADGRPIYGRFERTPD</sequence>
<comment type="caution">
    <text evidence="1">The sequence shown here is derived from an EMBL/GenBank/DDBJ whole genome shotgun (WGS) entry which is preliminary data.</text>
</comment>
<dbReference type="Proteomes" id="UP001216907">
    <property type="component" value="Unassembled WGS sequence"/>
</dbReference>
<accession>A0ABT6FI65</accession>
<keyword evidence="2" id="KW-1185">Reference proteome</keyword>
<dbReference type="EMBL" id="JARRAG010000002">
    <property type="protein sequence ID" value="MDG3007276.1"/>
    <property type="molecule type" value="Genomic_DNA"/>
</dbReference>
<evidence type="ECO:0000313" key="1">
    <source>
        <dbReference type="EMBL" id="MDG3007276.1"/>
    </source>
</evidence>
<reference evidence="1 2" key="1">
    <citation type="submission" date="2023-03" db="EMBL/GenBank/DDBJ databases">
        <title>Paludisphaera mucosa sp. nov. a novel planctomycete from northern fen.</title>
        <authorList>
            <person name="Ivanova A."/>
        </authorList>
    </citation>
    <scope>NUCLEOTIDE SEQUENCE [LARGE SCALE GENOMIC DNA]</scope>
    <source>
        <strain evidence="1 2">Pla2</strain>
    </source>
</reference>
<gene>
    <name evidence="1" type="ORF">PZE19_26235</name>
</gene>
<dbReference type="RefSeq" id="WP_277863561.1">
    <property type="nucleotide sequence ID" value="NZ_JARRAG010000002.1"/>
</dbReference>
<name>A0ABT6FI65_9BACT</name>
<protein>
    <submittedName>
        <fullName evidence="1">Uncharacterized protein</fullName>
    </submittedName>
</protein>
<evidence type="ECO:0000313" key="2">
    <source>
        <dbReference type="Proteomes" id="UP001216907"/>
    </source>
</evidence>
<proteinExistence type="predicted"/>